<dbReference type="RefSeq" id="WP_166051594.1">
    <property type="nucleotide sequence ID" value="NZ_JAAMPJ010000009.1"/>
</dbReference>
<dbReference type="Proteomes" id="UP000481360">
    <property type="component" value="Unassembled WGS sequence"/>
</dbReference>
<dbReference type="AlphaFoldDB" id="A0A7C9RTX6"/>
<dbReference type="InterPro" id="IPR032555">
    <property type="entry name" value="DUF4937"/>
</dbReference>
<organism evidence="2 3">
    <name type="scientific">Lentzea alba</name>
    <dbReference type="NCBI Taxonomy" id="2714351"/>
    <lineage>
        <taxon>Bacteria</taxon>
        <taxon>Bacillati</taxon>
        <taxon>Actinomycetota</taxon>
        <taxon>Actinomycetes</taxon>
        <taxon>Pseudonocardiales</taxon>
        <taxon>Pseudonocardiaceae</taxon>
        <taxon>Lentzea</taxon>
    </lineage>
</organism>
<comment type="caution">
    <text evidence="2">The sequence shown here is derived from an EMBL/GenBank/DDBJ whole genome shotgun (WGS) entry which is preliminary data.</text>
</comment>
<proteinExistence type="predicted"/>
<sequence length="161" mass="17055">MPHQIGRDGSGLLLIAPIDTVGVVLIKWVRCQVLDPVAFDRGQRGWGPLAEVPGFLGQCGGWSGPGVAHVLAFWRSAEDHAAFLAGPHDELAETQRDSYGRIDVRLFDQVSDGPGDGAVVMIEPGKDFLALSWWLSPPDDLGGAGAEIVALEPGWAVPPAV</sequence>
<dbReference type="Pfam" id="PF16291">
    <property type="entry name" value="DUF4937"/>
    <property type="match status" value="1"/>
</dbReference>
<evidence type="ECO:0000313" key="3">
    <source>
        <dbReference type="Proteomes" id="UP000481360"/>
    </source>
</evidence>
<dbReference type="EMBL" id="JAAMPJ010000009">
    <property type="protein sequence ID" value="NGY63331.1"/>
    <property type="molecule type" value="Genomic_DNA"/>
</dbReference>
<keyword evidence="3" id="KW-1185">Reference proteome</keyword>
<gene>
    <name evidence="2" type="ORF">G7043_30860</name>
</gene>
<protein>
    <submittedName>
        <fullName evidence="2">DUF4937 domain-containing protein</fullName>
    </submittedName>
</protein>
<name>A0A7C9RTX6_9PSEU</name>
<evidence type="ECO:0000313" key="2">
    <source>
        <dbReference type="EMBL" id="NGY63331.1"/>
    </source>
</evidence>
<evidence type="ECO:0000259" key="1">
    <source>
        <dbReference type="Pfam" id="PF16291"/>
    </source>
</evidence>
<reference evidence="2 3" key="1">
    <citation type="submission" date="2020-03" db="EMBL/GenBank/DDBJ databases">
        <title>Isolation and identification of active actinomycetes.</title>
        <authorList>
            <person name="Sun X."/>
        </authorList>
    </citation>
    <scope>NUCLEOTIDE SEQUENCE [LARGE SCALE GENOMIC DNA]</scope>
    <source>
        <strain evidence="2 3">NEAU-D13</strain>
    </source>
</reference>
<feature type="domain" description="DUF4937" evidence="1">
    <location>
        <begin position="25"/>
        <end position="107"/>
    </location>
</feature>
<accession>A0A7C9RTX6</accession>